<dbReference type="AlphaFoldDB" id="A0AAV4EW72"/>
<dbReference type="SUPFAM" id="SSF103473">
    <property type="entry name" value="MFS general substrate transporter"/>
    <property type="match status" value="1"/>
</dbReference>
<dbReference type="InterPro" id="IPR018456">
    <property type="entry name" value="PTR2_symporter_CS"/>
</dbReference>
<feature type="transmembrane region" description="Helical" evidence="1">
    <location>
        <begin position="83"/>
        <end position="112"/>
    </location>
</feature>
<dbReference type="InterPro" id="IPR036259">
    <property type="entry name" value="MFS_trans_sf"/>
</dbReference>
<keyword evidence="1" id="KW-0472">Membrane</keyword>
<proteinExistence type="predicted"/>
<keyword evidence="3" id="KW-1185">Reference proteome</keyword>
<dbReference type="GO" id="GO:0022857">
    <property type="term" value="F:transmembrane transporter activity"/>
    <property type="evidence" value="ECO:0007669"/>
    <property type="project" value="InterPro"/>
</dbReference>
<name>A0AAV4EW72_9GAST</name>
<accession>A0AAV4EW72</accession>
<evidence type="ECO:0000256" key="1">
    <source>
        <dbReference type="SAM" id="Phobius"/>
    </source>
</evidence>
<dbReference type="EMBL" id="BMAT01007470">
    <property type="protein sequence ID" value="GFR64944.1"/>
    <property type="molecule type" value="Genomic_DNA"/>
</dbReference>
<keyword evidence="1" id="KW-0812">Transmembrane</keyword>
<evidence type="ECO:0000313" key="3">
    <source>
        <dbReference type="Proteomes" id="UP000762676"/>
    </source>
</evidence>
<feature type="transmembrane region" description="Helical" evidence="1">
    <location>
        <begin position="152"/>
        <end position="174"/>
    </location>
</feature>
<sequence length="186" mass="20560">MLQTRPNETDTPTGVQIRHWLDVACFGTQSTGCKADRRAGRMSYNMAYDNKGFSPGNDRFNNYPGRGIAQRRAHRRLGRASRILVPLSVMCIELFERMTYFTITAGIMYYVVKNLTYNIHDGGLMTLVLFSGGAYLAAPFGGLVADAFLGRFTTILSSTIVYIAGLAVLVTGSYDTSEINIEAFDL</sequence>
<organism evidence="2 3">
    <name type="scientific">Elysia marginata</name>
    <dbReference type="NCBI Taxonomy" id="1093978"/>
    <lineage>
        <taxon>Eukaryota</taxon>
        <taxon>Metazoa</taxon>
        <taxon>Spiralia</taxon>
        <taxon>Lophotrochozoa</taxon>
        <taxon>Mollusca</taxon>
        <taxon>Gastropoda</taxon>
        <taxon>Heterobranchia</taxon>
        <taxon>Euthyneura</taxon>
        <taxon>Panpulmonata</taxon>
        <taxon>Sacoglossa</taxon>
        <taxon>Placobranchoidea</taxon>
        <taxon>Plakobranchidae</taxon>
        <taxon>Elysia</taxon>
    </lineage>
</organism>
<reference evidence="2 3" key="1">
    <citation type="journal article" date="2021" name="Elife">
        <title>Chloroplast acquisition without the gene transfer in kleptoplastic sea slugs, Plakobranchus ocellatus.</title>
        <authorList>
            <person name="Maeda T."/>
            <person name="Takahashi S."/>
            <person name="Yoshida T."/>
            <person name="Shimamura S."/>
            <person name="Takaki Y."/>
            <person name="Nagai Y."/>
            <person name="Toyoda A."/>
            <person name="Suzuki Y."/>
            <person name="Arimoto A."/>
            <person name="Ishii H."/>
            <person name="Satoh N."/>
            <person name="Nishiyama T."/>
            <person name="Hasebe M."/>
            <person name="Maruyama T."/>
            <person name="Minagawa J."/>
            <person name="Obokata J."/>
            <person name="Shigenobu S."/>
        </authorList>
    </citation>
    <scope>NUCLEOTIDE SEQUENCE [LARGE SCALE GENOMIC DNA]</scope>
</reference>
<feature type="non-terminal residue" evidence="2">
    <location>
        <position position="186"/>
    </location>
</feature>
<dbReference type="GO" id="GO:0006857">
    <property type="term" value="P:oligopeptide transport"/>
    <property type="evidence" value="ECO:0007669"/>
    <property type="project" value="InterPro"/>
</dbReference>
<keyword evidence="1" id="KW-1133">Transmembrane helix</keyword>
<evidence type="ECO:0000313" key="2">
    <source>
        <dbReference type="EMBL" id="GFR64944.1"/>
    </source>
</evidence>
<feature type="transmembrane region" description="Helical" evidence="1">
    <location>
        <begin position="124"/>
        <end position="145"/>
    </location>
</feature>
<dbReference type="GO" id="GO:0016020">
    <property type="term" value="C:membrane"/>
    <property type="evidence" value="ECO:0007669"/>
    <property type="project" value="InterPro"/>
</dbReference>
<dbReference type="Proteomes" id="UP000762676">
    <property type="component" value="Unassembled WGS sequence"/>
</dbReference>
<dbReference type="PROSITE" id="PS01022">
    <property type="entry name" value="PTR2_1"/>
    <property type="match status" value="1"/>
</dbReference>
<dbReference type="Gene3D" id="1.20.1250.20">
    <property type="entry name" value="MFS general substrate transporter like domains"/>
    <property type="match status" value="1"/>
</dbReference>
<protein>
    <submittedName>
        <fullName evidence="2">Solute carrier family 15 member 4-like</fullName>
    </submittedName>
</protein>
<gene>
    <name evidence="2" type="ORF">ElyMa_003643700</name>
</gene>
<comment type="caution">
    <text evidence="2">The sequence shown here is derived from an EMBL/GenBank/DDBJ whole genome shotgun (WGS) entry which is preliminary data.</text>
</comment>